<keyword evidence="5 8" id="KW-0812">Transmembrane</keyword>
<dbReference type="Proteomes" id="UP000198816">
    <property type="component" value="Unassembled WGS sequence"/>
</dbReference>
<comment type="similarity">
    <text evidence="2">Belongs to the autoinducer-2 exporter (AI-2E) (TC 2.A.86) family.</text>
</comment>
<protein>
    <submittedName>
        <fullName evidence="9">Predicted PurR-regulated permease PerM</fullName>
    </submittedName>
</protein>
<keyword evidence="4" id="KW-1003">Cell membrane</keyword>
<dbReference type="RefSeq" id="WP_093028846.1">
    <property type="nucleotide sequence ID" value="NZ_FNNZ01000003.1"/>
</dbReference>
<proteinExistence type="inferred from homology"/>
<feature type="transmembrane region" description="Helical" evidence="8">
    <location>
        <begin position="12"/>
        <end position="33"/>
    </location>
</feature>
<dbReference type="STRING" id="1058.SAMN05421783_103240"/>
<dbReference type="GO" id="GO:0005886">
    <property type="term" value="C:plasma membrane"/>
    <property type="evidence" value="ECO:0007669"/>
    <property type="project" value="UniProtKB-SubCell"/>
</dbReference>
<dbReference type="PANTHER" id="PTHR21716:SF67">
    <property type="entry name" value="TRANSPORT PROTEIN YDIK-RELATED"/>
    <property type="match status" value="1"/>
</dbReference>
<evidence type="ECO:0000256" key="3">
    <source>
        <dbReference type="ARBA" id="ARBA00022448"/>
    </source>
</evidence>
<accession>A0A1H2T0Y3</accession>
<evidence type="ECO:0000256" key="4">
    <source>
        <dbReference type="ARBA" id="ARBA00022475"/>
    </source>
</evidence>
<organism evidence="9 10">
    <name type="scientific">Thiocapsa roseopersicina</name>
    <dbReference type="NCBI Taxonomy" id="1058"/>
    <lineage>
        <taxon>Bacteria</taxon>
        <taxon>Pseudomonadati</taxon>
        <taxon>Pseudomonadota</taxon>
        <taxon>Gammaproteobacteria</taxon>
        <taxon>Chromatiales</taxon>
        <taxon>Chromatiaceae</taxon>
        <taxon>Thiocapsa</taxon>
    </lineage>
</organism>
<feature type="transmembrane region" description="Helical" evidence="8">
    <location>
        <begin position="271"/>
        <end position="294"/>
    </location>
</feature>
<evidence type="ECO:0000256" key="6">
    <source>
        <dbReference type="ARBA" id="ARBA00022989"/>
    </source>
</evidence>
<feature type="transmembrane region" description="Helical" evidence="8">
    <location>
        <begin position="69"/>
        <end position="90"/>
    </location>
</feature>
<sequence>MQQGGDGDRIFLDRAVEAFIRIAFIAILVAWCFDIVRPFIVPFAWAIIIAIGLYPGYERLTQVLHGRRILAAVIMSLLCFALLLVPALLLSASLVGEVHRVIAAFSHESLTIPPLPDAIAQLPMIGDDIARVWSEGTSNFRAVLVEIEPELKVALHWTIGVAGGAGVGLLHILVAILIAGFLLAQAEVGQRASAALARRLAGARGVEFAKLSEATIRSVTRGILGVALIQSLLAGLGWLAIGVPAAGLWALLALVMCVVQIGILPITVAILVYVFFQVGTFTFLAFLVWSLFVYSLEHILKPILLGRGVDVPMAVIFVGAIGGFLSAGIIGLFVGSVVLVLGYKLLLAWLHGGSESAQDAAAVPSKEGPARQG</sequence>
<keyword evidence="6 8" id="KW-1133">Transmembrane helix</keyword>
<evidence type="ECO:0000256" key="1">
    <source>
        <dbReference type="ARBA" id="ARBA00004651"/>
    </source>
</evidence>
<keyword evidence="7 8" id="KW-0472">Membrane</keyword>
<dbReference type="EMBL" id="FNNZ01000003">
    <property type="protein sequence ID" value="SDW37502.1"/>
    <property type="molecule type" value="Genomic_DNA"/>
</dbReference>
<gene>
    <name evidence="9" type="ORF">SAMN05421783_103240</name>
</gene>
<evidence type="ECO:0000256" key="2">
    <source>
        <dbReference type="ARBA" id="ARBA00009773"/>
    </source>
</evidence>
<evidence type="ECO:0000256" key="8">
    <source>
        <dbReference type="SAM" id="Phobius"/>
    </source>
</evidence>
<keyword evidence="10" id="KW-1185">Reference proteome</keyword>
<feature type="transmembrane region" description="Helical" evidence="8">
    <location>
        <begin position="314"/>
        <end position="341"/>
    </location>
</feature>
<evidence type="ECO:0000256" key="7">
    <source>
        <dbReference type="ARBA" id="ARBA00023136"/>
    </source>
</evidence>
<keyword evidence="3" id="KW-0813">Transport</keyword>
<dbReference type="InterPro" id="IPR002549">
    <property type="entry name" value="AI-2E-like"/>
</dbReference>
<dbReference type="OrthoDB" id="106838at2"/>
<feature type="transmembrane region" description="Helical" evidence="8">
    <location>
        <begin position="39"/>
        <end position="57"/>
    </location>
</feature>
<dbReference type="Pfam" id="PF01594">
    <property type="entry name" value="AI-2E_transport"/>
    <property type="match status" value="1"/>
</dbReference>
<evidence type="ECO:0000313" key="10">
    <source>
        <dbReference type="Proteomes" id="UP000198816"/>
    </source>
</evidence>
<reference evidence="10" key="1">
    <citation type="submission" date="2016-10" db="EMBL/GenBank/DDBJ databases">
        <authorList>
            <person name="Varghese N."/>
            <person name="Submissions S."/>
        </authorList>
    </citation>
    <scope>NUCLEOTIDE SEQUENCE [LARGE SCALE GENOMIC DNA]</scope>
    <source>
        <strain evidence="10">DSM 217</strain>
    </source>
</reference>
<dbReference type="PANTHER" id="PTHR21716">
    <property type="entry name" value="TRANSMEMBRANE PROTEIN"/>
    <property type="match status" value="1"/>
</dbReference>
<comment type="subcellular location">
    <subcellularLocation>
        <location evidence="1">Cell membrane</location>
        <topology evidence="1">Multi-pass membrane protein</topology>
    </subcellularLocation>
</comment>
<evidence type="ECO:0000313" key="9">
    <source>
        <dbReference type="EMBL" id="SDW37502.1"/>
    </source>
</evidence>
<name>A0A1H2T0Y3_THIRO</name>
<feature type="transmembrane region" description="Helical" evidence="8">
    <location>
        <begin position="247"/>
        <end position="264"/>
    </location>
</feature>
<dbReference type="AlphaFoldDB" id="A0A1H2T0Y3"/>
<feature type="transmembrane region" description="Helical" evidence="8">
    <location>
        <begin position="222"/>
        <end position="241"/>
    </location>
</feature>
<feature type="transmembrane region" description="Helical" evidence="8">
    <location>
        <begin position="154"/>
        <end position="183"/>
    </location>
</feature>
<evidence type="ECO:0000256" key="5">
    <source>
        <dbReference type="ARBA" id="ARBA00022692"/>
    </source>
</evidence>